<proteinExistence type="predicted"/>
<organism evidence="1 2">
    <name type="scientific">Sphingosinicella microcystinivorans</name>
    <dbReference type="NCBI Taxonomy" id="335406"/>
    <lineage>
        <taxon>Bacteria</taxon>
        <taxon>Pseudomonadati</taxon>
        <taxon>Pseudomonadota</taxon>
        <taxon>Alphaproteobacteria</taxon>
        <taxon>Sphingomonadales</taxon>
        <taxon>Sphingosinicellaceae</taxon>
        <taxon>Sphingosinicella</taxon>
    </lineage>
</organism>
<accession>A0AAD1G167</accession>
<evidence type="ECO:0000313" key="1">
    <source>
        <dbReference type="EMBL" id="BBE34360.1"/>
    </source>
</evidence>
<dbReference type="AlphaFoldDB" id="A0AAD1G167"/>
<dbReference type="EMBL" id="AP018711">
    <property type="protein sequence ID" value="BBE34360.1"/>
    <property type="molecule type" value="Genomic_DNA"/>
</dbReference>
<sequence>MRPEVAVVDEGRMGMQGLRHAITGSLLAVLVGGSAAGFAKAPGDVSDLVDARASSGESQLYARGYSLHHTSPGDDRNWGYWWNGSKKKCLSVVTMDGRYSAITEAPNSDCGHKADNNAAGVAAAVGAAAIIGAVALSHKSHNHDDGNHYSNSADEAEYERGYRDGLYNYSYHNYSRSNAYSDGYGAGTSQRGHEAPHRDGYAYAGGYAAYNGFGDVVGRNNADADDMLRSRGFAYFGKDTSDGSGHERTYWNARTKQCISVRTRSGSVYDAHSIKKKNCR</sequence>
<protein>
    <submittedName>
        <fullName evidence="1">Uncharacterized protein</fullName>
    </submittedName>
</protein>
<name>A0AAD1G167_SPHMI</name>
<dbReference type="RefSeq" id="WP_126494692.1">
    <property type="nucleotide sequence ID" value="NZ_AP018711.1"/>
</dbReference>
<evidence type="ECO:0000313" key="2">
    <source>
        <dbReference type="Proteomes" id="UP000275727"/>
    </source>
</evidence>
<dbReference type="KEGG" id="smic:SmB9_20180"/>
<dbReference type="Proteomes" id="UP000275727">
    <property type="component" value="Chromosome"/>
</dbReference>
<reference evidence="1 2" key="1">
    <citation type="submission" date="2018-06" db="EMBL/GenBank/DDBJ databases">
        <title>Complete Genome Sequence of the Microcystin-Degrading Bacterium Sphingosinicella microcystinivorans Strain B-9.</title>
        <authorList>
            <person name="Jin H."/>
            <person name="Nishizawa T."/>
            <person name="Guo Y."/>
            <person name="Nishizawa A."/>
            <person name="Park H."/>
            <person name="Kato H."/>
            <person name="Tsuji K."/>
            <person name="Harada K."/>
        </authorList>
    </citation>
    <scope>NUCLEOTIDE SEQUENCE [LARGE SCALE GENOMIC DNA]</scope>
    <source>
        <strain evidence="1 2">B9</strain>
    </source>
</reference>
<gene>
    <name evidence="1" type="ORF">SmB9_20180</name>
</gene>